<protein>
    <recommendedName>
        <fullName evidence="2">Protein kinase domain-containing protein</fullName>
    </recommendedName>
</protein>
<gene>
    <name evidence="3" type="ORF">BLNAU_6899</name>
</gene>
<feature type="region of interest" description="Disordered" evidence="1">
    <location>
        <begin position="77"/>
        <end position="112"/>
    </location>
</feature>
<dbReference type="InterPro" id="IPR011009">
    <property type="entry name" value="Kinase-like_dom_sf"/>
</dbReference>
<dbReference type="Proteomes" id="UP001281761">
    <property type="component" value="Unassembled WGS sequence"/>
</dbReference>
<evidence type="ECO:0000259" key="2">
    <source>
        <dbReference type="PROSITE" id="PS50011"/>
    </source>
</evidence>
<dbReference type="Gene3D" id="1.10.510.10">
    <property type="entry name" value="Transferase(Phosphotransferase) domain 1"/>
    <property type="match status" value="1"/>
</dbReference>
<evidence type="ECO:0000313" key="4">
    <source>
        <dbReference type="Proteomes" id="UP001281761"/>
    </source>
</evidence>
<reference evidence="3 4" key="1">
    <citation type="journal article" date="2022" name="bioRxiv">
        <title>Genomics of Preaxostyla Flagellates Illuminates Evolutionary Transitions and the Path Towards Mitochondrial Loss.</title>
        <authorList>
            <person name="Novak L.V.F."/>
            <person name="Treitli S.C."/>
            <person name="Pyrih J."/>
            <person name="Halakuc P."/>
            <person name="Pipaliya S.V."/>
            <person name="Vacek V."/>
            <person name="Brzon O."/>
            <person name="Soukal P."/>
            <person name="Eme L."/>
            <person name="Dacks J.B."/>
            <person name="Karnkowska A."/>
            <person name="Elias M."/>
            <person name="Hampl V."/>
        </authorList>
    </citation>
    <scope>NUCLEOTIDE SEQUENCE [LARGE SCALE GENOMIC DNA]</scope>
    <source>
        <strain evidence="3">NAU3</strain>
        <tissue evidence="3">Gut</tissue>
    </source>
</reference>
<dbReference type="Pfam" id="PF07714">
    <property type="entry name" value="PK_Tyr_Ser-Thr"/>
    <property type="match status" value="1"/>
</dbReference>
<evidence type="ECO:0000313" key="3">
    <source>
        <dbReference type="EMBL" id="KAK2958195.1"/>
    </source>
</evidence>
<proteinExistence type="predicted"/>
<name>A0ABQ9Y376_9EUKA</name>
<sequence length="207" mass="23144">MAVVRKQDTLYNRLHTEQGRKMALTTESVRRQLLRGIEKIWETDKHARILTKLSSHVVMVDFASNVFLNMNSDGKTLGENGQNKEATQLEQKRWSAPELDEENGGNSKGSEKEIDYSKAAVFSLGLILWELETGLVPFGEIDAMNAQRQLGVGSTLKMEGTKDSAMKYAISQCISTNPDERPTLVELNELLNPKKDFLPLPSNCSDS</sequence>
<dbReference type="InterPro" id="IPR000719">
    <property type="entry name" value="Prot_kinase_dom"/>
</dbReference>
<organism evidence="3 4">
    <name type="scientific">Blattamonas nauphoetae</name>
    <dbReference type="NCBI Taxonomy" id="2049346"/>
    <lineage>
        <taxon>Eukaryota</taxon>
        <taxon>Metamonada</taxon>
        <taxon>Preaxostyla</taxon>
        <taxon>Oxymonadida</taxon>
        <taxon>Blattamonas</taxon>
    </lineage>
</organism>
<dbReference type="PANTHER" id="PTHR23257">
    <property type="entry name" value="SERINE-THREONINE PROTEIN KINASE"/>
    <property type="match status" value="1"/>
</dbReference>
<dbReference type="EMBL" id="JARBJD010000040">
    <property type="protein sequence ID" value="KAK2958195.1"/>
    <property type="molecule type" value="Genomic_DNA"/>
</dbReference>
<feature type="compositionally biased region" description="Polar residues" evidence="1">
    <location>
        <begin position="77"/>
        <end position="89"/>
    </location>
</feature>
<dbReference type="SUPFAM" id="SSF56112">
    <property type="entry name" value="Protein kinase-like (PK-like)"/>
    <property type="match status" value="1"/>
</dbReference>
<comment type="caution">
    <text evidence="3">The sequence shown here is derived from an EMBL/GenBank/DDBJ whole genome shotgun (WGS) entry which is preliminary data.</text>
</comment>
<dbReference type="PROSITE" id="PS50011">
    <property type="entry name" value="PROTEIN_KINASE_DOM"/>
    <property type="match status" value="1"/>
</dbReference>
<dbReference type="InterPro" id="IPR050167">
    <property type="entry name" value="Ser_Thr_protein_kinase"/>
</dbReference>
<evidence type="ECO:0000256" key="1">
    <source>
        <dbReference type="SAM" id="MobiDB-lite"/>
    </source>
</evidence>
<keyword evidence="4" id="KW-1185">Reference proteome</keyword>
<dbReference type="InterPro" id="IPR001245">
    <property type="entry name" value="Ser-Thr/Tyr_kinase_cat_dom"/>
</dbReference>
<feature type="domain" description="Protein kinase" evidence="2">
    <location>
        <begin position="1"/>
        <end position="198"/>
    </location>
</feature>
<accession>A0ABQ9Y376</accession>